<name>A0AAP0B3P1_9ASPA</name>
<organism evidence="2 3">
    <name type="scientific">Platanthera zijinensis</name>
    <dbReference type="NCBI Taxonomy" id="2320716"/>
    <lineage>
        <taxon>Eukaryota</taxon>
        <taxon>Viridiplantae</taxon>
        <taxon>Streptophyta</taxon>
        <taxon>Embryophyta</taxon>
        <taxon>Tracheophyta</taxon>
        <taxon>Spermatophyta</taxon>
        <taxon>Magnoliopsida</taxon>
        <taxon>Liliopsida</taxon>
        <taxon>Asparagales</taxon>
        <taxon>Orchidaceae</taxon>
        <taxon>Orchidoideae</taxon>
        <taxon>Orchideae</taxon>
        <taxon>Orchidinae</taxon>
        <taxon>Platanthera</taxon>
    </lineage>
</organism>
<dbReference type="AlphaFoldDB" id="A0AAP0B3P1"/>
<keyword evidence="3" id="KW-1185">Reference proteome</keyword>
<gene>
    <name evidence="2" type="ORF">KSP39_PZI018094</name>
</gene>
<evidence type="ECO:0000256" key="1">
    <source>
        <dbReference type="SAM" id="MobiDB-lite"/>
    </source>
</evidence>
<dbReference type="PANTHER" id="PTHR37250:SF1">
    <property type="entry name" value="OS05G0496000 PROTEIN"/>
    <property type="match status" value="1"/>
</dbReference>
<protein>
    <submittedName>
        <fullName evidence="2">Uncharacterized protein</fullName>
    </submittedName>
</protein>
<evidence type="ECO:0000313" key="2">
    <source>
        <dbReference type="EMBL" id="KAK8925659.1"/>
    </source>
</evidence>
<dbReference type="Proteomes" id="UP001418222">
    <property type="component" value="Unassembled WGS sequence"/>
</dbReference>
<comment type="caution">
    <text evidence="2">The sequence shown here is derived from an EMBL/GenBank/DDBJ whole genome shotgun (WGS) entry which is preliminary data.</text>
</comment>
<feature type="region of interest" description="Disordered" evidence="1">
    <location>
        <begin position="18"/>
        <end position="62"/>
    </location>
</feature>
<reference evidence="2 3" key="1">
    <citation type="journal article" date="2022" name="Nat. Plants">
        <title>Genomes of leafy and leafless Platanthera orchids illuminate the evolution of mycoheterotrophy.</title>
        <authorList>
            <person name="Li M.H."/>
            <person name="Liu K.W."/>
            <person name="Li Z."/>
            <person name="Lu H.C."/>
            <person name="Ye Q.L."/>
            <person name="Zhang D."/>
            <person name="Wang J.Y."/>
            <person name="Li Y.F."/>
            <person name="Zhong Z.M."/>
            <person name="Liu X."/>
            <person name="Yu X."/>
            <person name="Liu D.K."/>
            <person name="Tu X.D."/>
            <person name="Liu B."/>
            <person name="Hao Y."/>
            <person name="Liao X.Y."/>
            <person name="Jiang Y.T."/>
            <person name="Sun W.H."/>
            <person name="Chen J."/>
            <person name="Chen Y.Q."/>
            <person name="Ai Y."/>
            <person name="Zhai J.W."/>
            <person name="Wu S.S."/>
            <person name="Zhou Z."/>
            <person name="Hsiao Y.Y."/>
            <person name="Wu W.L."/>
            <person name="Chen Y.Y."/>
            <person name="Lin Y.F."/>
            <person name="Hsu J.L."/>
            <person name="Li C.Y."/>
            <person name="Wang Z.W."/>
            <person name="Zhao X."/>
            <person name="Zhong W.Y."/>
            <person name="Ma X.K."/>
            <person name="Ma L."/>
            <person name="Huang J."/>
            <person name="Chen G.Z."/>
            <person name="Huang M.Z."/>
            <person name="Huang L."/>
            <person name="Peng D.H."/>
            <person name="Luo Y.B."/>
            <person name="Zou S.Q."/>
            <person name="Chen S.P."/>
            <person name="Lan S."/>
            <person name="Tsai W.C."/>
            <person name="Van de Peer Y."/>
            <person name="Liu Z.J."/>
        </authorList>
    </citation>
    <scope>NUCLEOTIDE SEQUENCE [LARGE SCALE GENOMIC DNA]</scope>
    <source>
        <strain evidence="2">Lor287</strain>
    </source>
</reference>
<sequence>MGDRLQFLVSRLNQAVPSVPRQASKKRAVDRTGWGAGQRSDRPGTSIPAMSGKETGICEGSHSVQEPEAGAVEVNMEAIITADDLARAGGFGARDDIGSFLPVALDSTDFEASLRDSQDFEEQQPEERKRPGLGWTDAAKEE</sequence>
<proteinExistence type="predicted"/>
<evidence type="ECO:0000313" key="3">
    <source>
        <dbReference type="Proteomes" id="UP001418222"/>
    </source>
</evidence>
<feature type="region of interest" description="Disordered" evidence="1">
    <location>
        <begin position="112"/>
        <end position="142"/>
    </location>
</feature>
<accession>A0AAP0B3P1</accession>
<dbReference type="PANTHER" id="PTHR37250">
    <property type="entry name" value="OS05G0496000 PROTEIN"/>
    <property type="match status" value="1"/>
</dbReference>
<dbReference type="EMBL" id="JBBWWQ010000016">
    <property type="protein sequence ID" value="KAK8925659.1"/>
    <property type="molecule type" value="Genomic_DNA"/>
</dbReference>